<evidence type="ECO:0000313" key="3">
    <source>
        <dbReference type="Proteomes" id="UP000298138"/>
    </source>
</evidence>
<gene>
    <name evidence="2" type="ORF">EX30DRAFT_213264</name>
</gene>
<name>A0A4S2MZ41_9PEZI</name>
<organism evidence="2 3">
    <name type="scientific">Ascodesmis nigricans</name>
    <dbReference type="NCBI Taxonomy" id="341454"/>
    <lineage>
        <taxon>Eukaryota</taxon>
        <taxon>Fungi</taxon>
        <taxon>Dikarya</taxon>
        <taxon>Ascomycota</taxon>
        <taxon>Pezizomycotina</taxon>
        <taxon>Pezizomycetes</taxon>
        <taxon>Pezizales</taxon>
        <taxon>Ascodesmidaceae</taxon>
        <taxon>Ascodesmis</taxon>
    </lineage>
</organism>
<sequence>MLTWRAQSAGPQQPSPPATSARSPPFSPRGNSSTTPTSPPPPPSITELDVPQFNPLLHQPCESPSYHPSCLFMLSSPPLPPYPSGFASTSTLRSPERAAPGSYLQLPLACSGLFSLSESAFPLFTSIHHHRHRQLLLRT</sequence>
<dbReference type="EMBL" id="ML220116">
    <property type="protein sequence ID" value="TGZ82030.1"/>
    <property type="molecule type" value="Genomic_DNA"/>
</dbReference>
<evidence type="ECO:0000313" key="2">
    <source>
        <dbReference type="EMBL" id="TGZ82030.1"/>
    </source>
</evidence>
<feature type="region of interest" description="Disordered" evidence="1">
    <location>
        <begin position="1"/>
        <end position="53"/>
    </location>
</feature>
<protein>
    <submittedName>
        <fullName evidence="2">Uncharacterized protein</fullName>
    </submittedName>
</protein>
<dbReference type="Proteomes" id="UP000298138">
    <property type="component" value="Unassembled WGS sequence"/>
</dbReference>
<evidence type="ECO:0000256" key="1">
    <source>
        <dbReference type="SAM" id="MobiDB-lite"/>
    </source>
</evidence>
<dbReference type="InParanoid" id="A0A4S2MZ41"/>
<proteinExistence type="predicted"/>
<dbReference type="AlphaFoldDB" id="A0A4S2MZ41"/>
<feature type="compositionally biased region" description="Low complexity" evidence="1">
    <location>
        <begin position="1"/>
        <end position="36"/>
    </location>
</feature>
<keyword evidence="3" id="KW-1185">Reference proteome</keyword>
<reference evidence="2 3" key="1">
    <citation type="submission" date="2019-04" db="EMBL/GenBank/DDBJ databases">
        <title>Comparative genomics and transcriptomics to analyze fruiting body development in filamentous ascomycetes.</title>
        <authorList>
            <consortium name="DOE Joint Genome Institute"/>
            <person name="Lutkenhaus R."/>
            <person name="Traeger S."/>
            <person name="Breuer J."/>
            <person name="Kuo A."/>
            <person name="Lipzen A."/>
            <person name="Pangilinan J."/>
            <person name="Dilworth D."/>
            <person name="Sandor L."/>
            <person name="Poggeler S."/>
            <person name="Barry K."/>
            <person name="Grigoriev I.V."/>
            <person name="Nowrousian M."/>
        </authorList>
    </citation>
    <scope>NUCLEOTIDE SEQUENCE [LARGE SCALE GENOMIC DNA]</scope>
    <source>
        <strain evidence="2 3">CBS 389.68</strain>
    </source>
</reference>
<accession>A0A4S2MZ41</accession>